<dbReference type="SUPFAM" id="SSF52058">
    <property type="entry name" value="L domain-like"/>
    <property type="match status" value="1"/>
</dbReference>
<dbReference type="InterPro" id="IPR050715">
    <property type="entry name" value="LRR-SigEffector_domain"/>
</dbReference>
<reference evidence="6" key="1">
    <citation type="submission" date="2021-02" db="EMBL/GenBank/DDBJ databases">
        <authorList>
            <person name="Nowell W R."/>
        </authorList>
    </citation>
    <scope>NUCLEOTIDE SEQUENCE</scope>
</reference>
<keyword evidence="3" id="KW-0732">Signal</keyword>
<dbReference type="InterPro" id="IPR032675">
    <property type="entry name" value="LRR_dom_sf"/>
</dbReference>
<evidence type="ECO:0000313" key="7">
    <source>
        <dbReference type="Proteomes" id="UP000682733"/>
    </source>
</evidence>
<dbReference type="EMBL" id="CAJOBA010055864">
    <property type="protein sequence ID" value="CAF4287235.1"/>
    <property type="molecule type" value="Genomic_DNA"/>
</dbReference>
<proteinExistence type="predicted"/>
<evidence type="ECO:0000313" key="5">
    <source>
        <dbReference type="EMBL" id="CAF1498473.1"/>
    </source>
</evidence>
<dbReference type="InterPro" id="IPR001611">
    <property type="entry name" value="Leu-rich_rpt"/>
</dbReference>
<feature type="chain" id="PRO_5036434718" description="Disease resistance R13L4/SHOC-2-like LRR domain-containing protein" evidence="3">
    <location>
        <begin position="23"/>
        <end position="416"/>
    </location>
</feature>
<dbReference type="Proteomes" id="UP000677228">
    <property type="component" value="Unassembled WGS sequence"/>
</dbReference>
<dbReference type="FunFam" id="3.80.10.10:FF:001164">
    <property type="entry name" value="GH01279p"/>
    <property type="match status" value="1"/>
</dbReference>
<name>A0A8S2TKQ0_9BILA</name>
<sequence>MVYNDLRYVLAVFSILSLIVSTNETKLPSTIFSKLNVARKFIRISGCIESLDCSYFQTDLDVIKMLPYTFDQSSRTRYYTNSAKEVTDLYISGENNLPLYLYCLKNLQTLYIQSSDLIHLPMEIRNLQQLKTLQFYNNYNLVSIPDEIGELKSMEQLTIIGSPKLLTLPHQFEQLKNLQHIQFSSCGFEEIPKVITEMVGLQYLYLHYNKVTSIPYEIKRLTSLRALSLSGNPLKSLDELKWLTQLATLDLDSCQLNEFPINIKYLTNLSQLYIGGNNLTVIPIEIAKLQRLNTLELSSSKFTKLPRELTLLNSLTRLQLNNNHHLSDLTGIGSFQNLQELYLSTNNLTMIPKEIIKLSSTLTYLVLYNNQLTDLPQELAQMNRLESLDIQNNKFSNTTLIKIKQMFNGTNVTVYY</sequence>
<dbReference type="Pfam" id="PF12799">
    <property type="entry name" value="LRR_4"/>
    <property type="match status" value="2"/>
</dbReference>
<evidence type="ECO:0000313" key="6">
    <source>
        <dbReference type="EMBL" id="CAF4287235.1"/>
    </source>
</evidence>
<evidence type="ECO:0000256" key="1">
    <source>
        <dbReference type="ARBA" id="ARBA00022614"/>
    </source>
</evidence>
<dbReference type="Proteomes" id="UP000682733">
    <property type="component" value="Unassembled WGS sequence"/>
</dbReference>
<accession>A0A8S2TKQ0</accession>
<dbReference type="Gene3D" id="3.80.10.10">
    <property type="entry name" value="Ribonuclease Inhibitor"/>
    <property type="match status" value="1"/>
</dbReference>
<comment type="caution">
    <text evidence="6">The sequence shown here is derived from an EMBL/GenBank/DDBJ whole genome shotgun (WGS) entry which is preliminary data.</text>
</comment>
<dbReference type="PANTHER" id="PTHR45752">
    <property type="entry name" value="LEUCINE-RICH REPEAT-CONTAINING"/>
    <property type="match status" value="1"/>
</dbReference>
<dbReference type="PANTHER" id="PTHR45752:SF195">
    <property type="entry name" value="LEUCINE-RICH REPEAT (LRR) FAMILY PROTEIN-RELATED"/>
    <property type="match status" value="1"/>
</dbReference>
<evidence type="ECO:0000259" key="4">
    <source>
        <dbReference type="Pfam" id="PF23598"/>
    </source>
</evidence>
<dbReference type="InterPro" id="IPR025875">
    <property type="entry name" value="Leu-rich_rpt_4"/>
</dbReference>
<feature type="domain" description="Disease resistance R13L4/SHOC-2-like LRR" evidence="4">
    <location>
        <begin position="249"/>
        <end position="358"/>
    </location>
</feature>
<dbReference type="SMART" id="SM00369">
    <property type="entry name" value="LRR_TYP"/>
    <property type="match status" value="8"/>
</dbReference>
<dbReference type="AlphaFoldDB" id="A0A8S2TKQ0"/>
<dbReference type="PROSITE" id="PS51450">
    <property type="entry name" value="LRR"/>
    <property type="match status" value="4"/>
</dbReference>
<dbReference type="EMBL" id="CAJNOK010033866">
    <property type="protein sequence ID" value="CAF1498473.1"/>
    <property type="molecule type" value="Genomic_DNA"/>
</dbReference>
<dbReference type="InterPro" id="IPR055414">
    <property type="entry name" value="LRR_R13L4/SHOC2-like"/>
</dbReference>
<dbReference type="InterPro" id="IPR003591">
    <property type="entry name" value="Leu-rich_rpt_typical-subtyp"/>
</dbReference>
<evidence type="ECO:0000256" key="2">
    <source>
        <dbReference type="ARBA" id="ARBA00022737"/>
    </source>
</evidence>
<keyword evidence="1" id="KW-0433">Leucine-rich repeat</keyword>
<evidence type="ECO:0000256" key="3">
    <source>
        <dbReference type="SAM" id="SignalP"/>
    </source>
</evidence>
<keyword evidence="2" id="KW-0677">Repeat</keyword>
<organism evidence="6 7">
    <name type="scientific">Didymodactylos carnosus</name>
    <dbReference type="NCBI Taxonomy" id="1234261"/>
    <lineage>
        <taxon>Eukaryota</taxon>
        <taxon>Metazoa</taxon>
        <taxon>Spiralia</taxon>
        <taxon>Gnathifera</taxon>
        <taxon>Rotifera</taxon>
        <taxon>Eurotatoria</taxon>
        <taxon>Bdelloidea</taxon>
        <taxon>Philodinida</taxon>
        <taxon>Philodinidae</taxon>
        <taxon>Didymodactylos</taxon>
    </lineage>
</organism>
<gene>
    <name evidence="5" type="ORF">OVA965_LOCUS36827</name>
    <name evidence="6" type="ORF">TMI583_LOCUS37862</name>
</gene>
<protein>
    <recommendedName>
        <fullName evidence="4">Disease resistance R13L4/SHOC-2-like LRR domain-containing protein</fullName>
    </recommendedName>
</protein>
<feature type="signal peptide" evidence="3">
    <location>
        <begin position="1"/>
        <end position="22"/>
    </location>
</feature>
<dbReference type="Pfam" id="PF23598">
    <property type="entry name" value="LRR_14"/>
    <property type="match status" value="1"/>
</dbReference>